<accession>A0ABQ4XAX2</accession>
<organism evidence="2 3">
    <name type="scientific">Tanacetum coccineum</name>
    <dbReference type="NCBI Taxonomy" id="301880"/>
    <lineage>
        <taxon>Eukaryota</taxon>
        <taxon>Viridiplantae</taxon>
        <taxon>Streptophyta</taxon>
        <taxon>Embryophyta</taxon>
        <taxon>Tracheophyta</taxon>
        <taxon>Spermatophyta</taxon>
        <taxon>Magnoliopsida</taxon>
        <taxon>eudicotyledons</taxon>
        <taxon>Gunneridae</taxon>
        <taxon>Pentapetalae</taxon>
        <taxon>asterids</taxon>
        <taxon>campanulids</taxon>
        <taxon>Asterales</taxon>
        <taxon>Asteraceae</taxon>
        <taxon>Asteroideae</taxon>
        <taxon>Anthemideae</taxon>
        <taxon>Anthemidinae</taxon>
        <taxon>Tanacetum</taxon>
    </lineage>
</organism>
<feature type="region of interest" description="Disordered" evidence="1">
    <location>
        <begin position="1"/>
        <end position="81"/>
    </location>
</feature>
<proteinExistence type="predicted"/>
<protein>
    <submittedName>
        <fullName evidence="2">Uncharacterized protein</fullName>
    </submittedName>
</protein>
<keyword evidence="3" id="KW-1185">Reference proteome</keyword>
<dbReference type="EMBL" id="BQNB010009359">
    <property type="protein sequence ID" value="GJS62417.1"/>
    <property type="molecule type" value="Genomic_DNA"/>
</dbReference>
<evidence type="ECO:0000313" key="3">
    <source>
        <dbReference type="Proteomes" id="UP001151760"/>
    </source>
</evidence>
<feature type="compositionally biased region" description="Basic and acidic residues" evidence="1">
    <location>
        <begin position="1"/>
        <end position="15"/>
    </location>
</feature>
<gene>
    <name evidence="2" type="ORF">Tco_0657201</name>
</gene>
<evidence type="ECO:0000313" key="2">
    <source>
        <dbReference type="EMBL" id="GJS62417.1"/>
    </source>
</evidence>
<dbReference type="Proteomes" id="UP001151760">
    <property type="component" value="Unassembled WGS sequence"/>
</dbReference>
<feature type="compositionally biased region" description="Basic residues" evidence="1">
    <location>
        <begin position="40"/>
        <end position="49"/>
    </location>
</feature>
<reference evidence="2" key="1">
    <citation type="journal article" date="2022" name="Int. J. Mol. Sci.">
        <title>Draft Genome of Tanacetum Coccineum: Genomic Comparison of Closely Related Tanacetum-Family Plants.</title>
        <authorList>
            <person name="Yamashiro T."/>
            <person name="Shiraishi A."/>
            <person name="Nakayama K."/>
            <person name="Satake H."/>
        </authorList>
    </citation>
    <scope>NUCLEOTIDE SEQUENCE</scope>
</reference>
<evidence type="ECO:0000256" key="1">
    <source>
        <dbReference type="SAM" id="MobiDB-lite"/>
    </source>
</evidence>
<reference evidence="2" key="2">
    <citation type="submission" date="2022-01" db="EMBL/GenBank/DDBJ databases">
        <authorList>
            <person name="Yamashiro T."/>
            <person name="Shiraishi A."/>
            <person name="Satake H."/>
            <person name="Nakayama K."/>
        </authorList>
    </citation>
    <scope>NUCLEOTIDE SEQUENCE</scope>
</reference>
<comment type="caution">
    <text evidence="2">The sequence shown here is derived from an EMBL/GenBank/DDBJ whole genome shotgun (WGS) entry which is preliminary data.</text>
</comment>
<sequence>MIKDDDQQANEKPHQENLLMPTLTKKIQPVKVRGIPPRAKNQHIKKVKKAGISEHDQGEGNKGKVKAQREKARTPGDKLRL</sequence>
<name>A0ABQ4XAX2_9ASTR</name>
<feature type="compositionally biased region" description="Basic and acidic residues" evidence="1">
    <location>
        <begin position="51"/>
        <end position="81"/>
    </location>
</feature>